<accession>A0A9W6TQZ2</accession>
<dbReference type="PANTHER" id="PTHR11439">
    <property type="entry name" value="GAG-POL-RELATED RETROTRANSPOSON"/>
    <property type="match status" value="1"/>
</dbReference>
<organism evidence="1 2">
    <name type="scientific">Phytophthora fragariaefolia</name>
    <dbReference type="NCBI Taxonomy" id="1490495"/>
    <lineage>
        <taxon>Eukaryota</taxon>
        <taxon>Sar</taxon>
        <taxon>Stramenopiles</taxon>
        <taxon>Oomycota</taxon>
        <taxon>Peronosporomycetes</taxon>
        <taxon>Peronosporales</taxon>
        <taxon>Peronosporaceae</taxon>
        <taxon>Phytophthora</taxon>
    </lineage>
</organism>
<keyword evidence="2" id="KW-1185">Reference proteome</keyword>
<dbReference type="PANTHER" id="PTHR11439:SF440">
    <property type="entry name" value="INTEGRASE CATALYTIC DOMAIN-CONTAINING PROTEIN"/>
    <property type="match status" value="1"/>
</dbReference>
<dbReference type="OrthoDB" id="125580at2759"/>
<evidence type="ECO:0000313" key="1">
    <source>
        <dbReference type="EMBL" id="GMF18322.1"/>
    </source>
</evidence>
<proteinExistence type="predicted"/>
<dbReference type="AlphaFoldDB" id="A0A9W6TQZ2"/>
<protein>
    <submittedName>
        <fullName evidence="1">Unnamed protein product</fullName>
    </submittedName>
</protein>
<dbReference type="EMBL" id="BSXT01000126">
    <property type="protein sequence ID" value="GMF18322.1"/>
    <property type="molecule type" value="Genomic_DNA"/>
</dbReference>
<reference evidence="1" key="1">
    <citation type="submission" date="2023-04" db="EMBL/GenBank/DDBJ databases">
        <title>Phytophthora fragariaefolia NBRC 109709.</title>
        <authorList>
            <person name="Ichikawa N."/>
            <person name="Sato H."/>
            <person name="Tonouchi N."/>
        </authorList>
    </citation>
    <scope>NUCLEOTIDE SEQUENCE</scope>
    <source>
        <strain evidence="1">NBRC 109709</strain>
    </source>
</reference>
<evidence type="ECO:0000313" key="2">
    <source>
        <dbReference type="Proteomes" id="UP001165121"/>
    </source>
</evidence>
<gene>
    <name evidence="1" type="ORF">Pfra01_000156300</name>
</gene>
<dbReference type="CDD" id="cd09272">
    <property type="entry name" value="RNase_HI_RT_Ty1"/>
    <property type="match status" value="1"/>
</dbReference>
<dbReference type="Proteomes" id="UP001165121">
    <property type="component" value="Unassembled WGS sequence"/>
</dbReference>
<comment type="caution">
    <text evidence="1">The sequence shown here is derived from an EMBL/GenBank/DDBJ whole genome shotgun (WGS) entry which is preliminary data.</text>
</comment>
<name>A0A9W6TQZ2_9STRA</name>
<sequence length="281" mass="30939">MAVLELKDLGVVSKFLGIGFEYDEDKGWLLEQHQVILGMLDKFGLSAASTVRVPIGGEHENDVDGELLPNDGPDIAYAVHRVTRCTHAPHVSDWRLAKKIARYLKGTLDTKFAMHAVRGGVSEATIVAEGYSDADFAGDRVDHKSVRGGVLMVCGMVVGWICKNRNSVALCMMEAEFGAASQITAEMLDIVELLSEIGLKVKILYKLRVDNQAVIKQIEGAGTSGRAKHTDIRFKFIKDLPRNKGLEVSYCESKLMRADILTKTLPAPRLEELRVLVMLTT</sequence>